<organism evidence="1 2">
    <name type="scientific">Psychrosphaera ytuae</name>
    <dbReference type="NCBI Taxonomy" id="2820710"/>
    <lineage>
        <taxon>Bacteria</taxon>
        <taxon>Pseudomonadati</taxon>
        <taxon>Pseudomonadota</taxon>
        <taxon>Gammaproteobacteria</taxon>
        <taxon>Alteromonadales</taxon>
        <taxon>Pseudoalteromonadaceae</taxon>
        <taxon>Psychrosphaera</taxon>
    </lineage>
</organism>
<dbReference type="KEGG" id="psym:J1N51_08330"/>
<sequence length="182" mass="19888">MWLKRGLSAIVFIGLGIQSLIGVAHAESSYSIFLVRHAEKNTLEFPNTKNPPLTQCGLKRAQRLTEILQDSPIDAVYSTDYVRTQQTAEPTATKRGLKVLSYDPRDLDGFAAQLKQKGQNALVVGHSNTTGKLASLLLDSTASKQRVEIDESEFDLLLITTLVEGKGSLLTLRQGFGCNSPN</sequence>
<dbReference type="AlphaFoldDB" id="A0A975D9P8"/>
<gene>
    <name evidence="1" type="ORF">J1N51_08330</name>
</gene>
<dbReference type="InterPro" id="IPR013078">
    <property type="entry name" value="His_Pase_superF_clade-1"/>
</dbReference>
<dbReference type="InterPro" id="IPR029033">
    <property type="entry name" value="His_PPase_superfam"/>
</dbReference>
<dbReference type="CDD" id="cd07067">
    <property type="entry name" value="HP_PGM_like"/>
    <property type="match status" value="1"/>
</dbReference>
<dbReference type="RefSeq" id="WP_208830276.1">
    <property type="nucleotide sequence ID" value="NZ_CP072110.1"/>
</dbReference>
<keyword evidence="2" id="KW-1185">Reference proteome</keyword>
<dbReference type="Pfam" id="PF00300">
    <property type="entry name" value="His_Phos_1"/>
    <property type="match status" value="1"/>
</dbReference>
<name>A0A975D9P8_9GAMM</name>
<proteinExistence type="predicted"/>
<dbReference type="SUPFAM" id="SSF53254">
    <property type="entry name" value="Phosphoglycerate mutase-like"/>
    <property type="match status" value="1"/>
</dbReference>
<evidence type="ECO:0000313" key="2">
    <source>
        <dbReference type="Proteomes" id="UP000682739"/>
    </source>
</evidence>
<reference evidence="1" key="1">
    <citation type="submission" date="2021-03" db="EMBL/GenBank/DDBJ databases">
        <title>Description of Psychrosphaera ytuae sp. nov. isolated from deep sea sediment of South China Sea.</title>
        <authorList>
            <person name="Zhang J."/>
            <person name="Xu X.-D."/>
        </authorList>
    </citation>
    <scope>NUCLEOTIDE SEQUENCE</scope>
    <source>
        <strain evidence="1">MTZ26</strain>
    </source>
</reference>
<evidence type="ECO:0000313" key="1">
    <source>
        <dbReference type="EMBL" id="QTH62784.1"/>
    </source>
</evidence>
<dbReference type="EMBL" id="CP072110">
    <property type="protein sequence ID" value="QTH62784.1"/>
    <property type="molecule type" value="Genomic_DNA"/>
</dbReference>
<accession>A0A975D9P8</accession>
<dbReference type="Gene3D" id="3.40.50.1240">
    <property type="entry name" value="Phosphoglycerate mutase-like"/>
    <property type="match status" value="1"/>
</dbReference>
<dbReference type="Proteomes" id="UP000682739">
    <property type="component" value="Chromosome"/>
</dbReference>
<protein>
    <submittedName>
        <fullName evidence="1">Histidine phosphatase family protein</fullName>
    </submittedName>
</protein>